<feature type="region of interest" description="Disordered" evidence="4">
    <location>
        <begin position="934"/>
        <end position="956"/>
    </location>
</feature>
<dbReference type="InterPro" id="IPR001623">
    <property type="entry name" value="DnaJ_domain"/>
</dbReference>
<dbReference type="GO" id="GO:0005524">
    <property type="term" value="F:ATP binding"/>
    <property type="evidence" value="ECO:0007669"/>
    <property type="project" value="InterPro"/>
</dbReference>
<keyword evidence="3" id="KW-0547">Nucleotide-binding</keyword>
<dbReference type="GO" id="GO:2000369">
    <property type="term" value="P:regulation of clathrin-dependent endocytosis"/>
    <property type="evidence" value="ECO:0007669"/>
    <property type="project" value="TreeGrafter"/>
</dbReference>
<dbReference type="FunFam" id="1.10.287.110:FF:000002">
    <property type="entry name" value="putative tyrosine-protein phosphatase auxilin isoform X2"/>
    <property type="match status" value="1"/>
</dbReference>
<gene>
    <name evidence="7" type="ORF">CINCED_3A000994</name>
</gene>
<dbReference type="SUPFAM" id="SSF49562">
    <property type="entry name" value="C2 domain (Calcium/lipid-binding domain, CaLB)"/>
    <property type="match status" value="1"/>
</dbReference>
<evidence type="ECO:0000256" key="4">
    <source>
        <dbReference type="SAM" id="MobiDB-lite"/>
    </source>
</evidence>
<dbReference type="GO" id="GO:0045747">
    <property type="term" value="P:positive regulation of Notch signaling pathway"/>
    <property type="evidence" value="ECO:0007669"/>
    <property type="project" value="TreeGrafter"/>
</dbReference>
<dbReference type="Gene3D" id="3.90.190.10">
    <property type="entry name" value="Protein tyrosine phosphatase superfamily"/>
    <property type="match status" value="1"/>
</dbReference>
<dbReference type="PROSITE" id="PS51182">
    <property type="entry name" value="C2_TENSIN"/>
    <property type="match status" value="1"/>
</dbReference>
<dbReference type="EMBL" id="CABPRJ010001436">
    <property type="protein sequence ID" value="VVC36781.1"/>
    <property type="molecule type" value="Genomic_DNA"/>
</dbReference>
<accession>A0A5E4N148</accession>
<dbReference type="PROSITE" id="PS50011">
    <property type="entry name" value="PROTEIN_KINASE_DOM"/>
    <property type="match status" value="1"/>
</dbReference>
<sequence length="1085" mass="121487">MSDIFKSALDYFSSSFSAEDNDYVGSNVELGNVKLKIKRLVAEGGSGMVYVAQAQDTGKEYALKKMLVSPDTADTTILNEIDVLKKLCGHPNIIHFMSAAFTNKIDSPHGLNEYLILTEFCTGGNVADLLAARGKPLNQNIVTSVFYQMCSATRHMHCHSPPIIHRDLKIENFLISDDGKIKLCDFGSCTTKVYKPDENWTSQQRALLEDKLNQCTTPMYRAPEMIDTWSNHEIGTAVDVWALGCVCYALCCNRHPFEDSNKLAILNARFSFSPIESTYSDFIPIIKGCLQPDPSLRMSVFETLKLIEQIKEIYKVSIEPLDINKLKSEGNPIEHNVGSNVPSVPQQPAVTKQASVSVPNSGLFSQIRGGAGNFLKNLKDTSNRVMQTVQSSVNVKAGIDMVFITSKLAILNVPQDANAENLASFIDSKQCRLYNMTGQSYPRIIGRSVVIEVHSKTNTCPTLHEIYAICDDMYNFMIQSPTNICVIVQTNEYSGTSTLIVCAFLLHINASDTTDNVCTIYAVKKSAPVLQPSEIRYLNYVANEQTYNIDSINLRRLIMEPVPLFNKNRDGCRPFIEIYEGYNKVLTTEQEYERLPSYDISNGKISISLKSLPAGVRNDITLIAYHSRQLLGRSVPIKIFQLQFHSDFLMFPDGDDIIMDFKKGDLDFLSSSEHYQSNQFHVKIEIEQHKNGISLQQKSRDFNKKPDVLFSTECEKTQFYDLFPQNCKTSPIIEPKEPVKIPTRVAPPRPELPPKIEVKSNKPNEGLLLNFASISMEDETITAKKDNLFDLLGPETDNTESKDLFGGFVDVTSEDNNILFDPFVSKTNSNGGDLLNLNNLIEPNSQKTDNSWLKQSVPLNINKPNAMNDNNILNGSFTSTKSNVADFDFLKNDSWMNFTSHSQTSNVFSFGKPNYYLNIFLTLDSPTKNVKTPAEPNYSGINIEPETTKQPTKTGGDIFGDLLGSQGYTFSSKFNPGPKTINEMRREDLVKEIDPEKLKIMEWTEGKKGNIRALLGTLHTVLWDGSGWNCNLSNLVTYADVKKAYRKACLAVHPDKQTGTSNENIAKLIFVELNNAWTEFDAKSS</sequence>
<dbReference type="InterPro" id="IPR008271">
    <property type="entry name" value="Ser/Thr_kinase_AS"/>
</dbReference>
<evidence type="ECO:0000259" key="6">
    <source>
        <dbReference type="PROSITE" id="PS51182"/>
    </source>
</evidence>
<dbReference type="Gene3D" id="1.10.510.10">
    <property type="entry name" value="Transferase(Phosphotransferase) domain 1"/>
    <property type="match status" value="1"/>
</dbReference>
<protein>
    <submittedName>
        <fullName evidence="7">DnaJ domain,C2 domain,Tensin phosphatase, C2 domain,Protein kinase domain,Serine/threonine-protein</fullName>
    </submittedName>
</protein>
<evidence type="ECO:0000256" key="1">
    <source>
        <dbReference type="ARBA" id="ARBA00004132"/>
    </source>
</evidence>
<dbReference type="InterPro" id="IPR000719">
    <property type="entry name" value="Prot_kinase_dom"/>
</dbReference>
<dbReference type="OrthoDB" id="1717591at2759"/>
<keyword evidence="7" id="KW-0418">Kinase</keyword>
<dbReference type="Proteomes" id="UP000325440">
    <property type="component" value="Unassembled WGS sequence"/>
</dbReference>
<evidence type="ECO:0000313" key="7">
    <source>
        <dbReference type="EMBL" id="VVC36781.1"/>
    </source>
</evidence>
<dbReference type="Pfam" id="PF10409">
    <property type="entry name" value="PTEN_C2"/>
    <property type="match status" value="1"/>
</dbReference>
<dbReference type="GO" id="GO:0030136">
    <property type="term" value="C:clathrin-coated vesicle"/>
    <property type="evidence" value="ECO:0007669"/>
    <property type="project" value="UniProtKB-SubCell"/>
</dbReference>
<dbReference type="PANTHER" id="PTHR22967:SF105">
    <property type="entry name" value="CYCLIN-G-ASSOCIATED KINASE"/>
    <property type="match status" value="1"/>
</dbReference>
<dbReference type="CDD" id="cd06257">
    <property type="entry name" value="DnaJ"/>
    <property type="match status" value="1"/>
</dbReference>
<organism evidence="7 8">
    <name type="scientific">Cinara cedri</name>
    <dbReference type="NCBI Taxonomy" id="506608"/>
    <lineage>
        <taxon>Eukaryota</taxon>
        <taxon>Metazoa</taxon>
        <taxon>Ecdysozoa</taxon>
        <taxon>Arthropoda</taxon>
        <taxon>Hexapoda</taxon>
        <taxon>Insecta</taxon>
        <taxon>Pterygota</taxon>
        <taxon>Neoptera</taxon>
        <taxon>Paraneoptera</taxon>
        <taxon>Hemiptera</taxon>
        <taxon>Sternorrhyncha</taxon>
        <taxon>Aphidomorpha</taxon>
        <taxon>Aphidoidea</taxon>
        <taxon>Aphididae</taxon>
        <taxon>Lachninae</taxon>
        <taxon>Cinara</taxon>
    </lineage>
</organism>
<dbReference type="SUPFAM" id="SSF56112">
    <property type="entry name" value="Protein kinase-like (PK-like)"/>
    <property type="match status" value="1"/>
</dbReference>
<dbReference type="PROSITE" id="PS00108">
    <property type="entry name" value="PROTEIN_KINASE_ST"/>
    <property type="match status" value="1"/>
</dbReference>
<comment type="similarity">
    <text evidence="2">Belongs to the protein kinase superfamily. AGC Ser/Thr protein kinase family. PKC subfamily.</text>
</comment>
<reference evidence="7 8" key="1">
    <citation type="submission" date="2019-08" db="EMBL/GenBank/DDBJ databases">
        <authorList>
            <person name="Alioto T."/>
            <person name="Alioto T."/>
            <person name="Gomez Garrido J."/>
        </authorList>
    </citation>
    <scope>NUCLEOTIDE SEQUENCE [LARGE SCALE GENOMIC DNA]</scope>
</reference>
<evidence type="ECO:0000259" key="5">
    <source>
        <dbReference type="PROSITE" id="PS50011"/>
    </source>
</evidence>
<dbReference type="AlphaFoldDB" id="A0A5E4N148"/>
<evidence type="ECO:0000256" key="2">
    <source>
        <dbReference type="ARBA" id="ARBA00005490"/>
    </source>
</evidence>
<dbReference type="InterPro" id="IPR014020">
    <property type="entry name" value="Tensin_C2-dom"/>
</dbReference>
<dbReference type="SMART" id="SM00220">
    <property type="entry name" value="S_TKc"/>
    <property type="match status" value="1"/>
</dbReference>
<dbReference type="SUPFAM" id="SSF46565">
    <property type="entry name" value="Chaperone J-domain"/>
    <property type="match status" value="1"/>
</dbReference>
<evidence type="ECO:0000313" key="8">
    <source>
        <dbReference type="Proteomes" id="UP000325440"/>
    </source>
</evidence>
<dbReference type="SMART" id="SM01326">
    <property type="entry name" value="PTEN_C2"/>
    <property type="match status" value="1"/>
</dbReference>
<name>A0A5E4N148_9HEMI</name>
<evidence type="ECO:0000256" key="3">
    <source>
        <dbReference type="ARBA" id="ARBA00022741"/>
    </source>
</evidence>
<dbReference type="Pfam" id="PF00069">
    <property type="entry name" value="Pkinase"/>
    <property type="match status" value="1"/>
</dbReference>
<dbReference type="PANTHER" id="PTHR22967">
    <property type="entry name" value="SERINE/THREONINE PROTEIN KINASE"/>
    <property type="match status" value="1"/>
</dbReference>
<feature type="domain" description="Protein kinase" evidence="5">
    <location>
        <begin position="35"/>
        <end position="314"/>
    </location>
</feature>
<keyword evidence="7" id="KW-0808">Transferase</keyword>
<dbReference type="Gene3D" id="2.60.40.1110">
    <property type="match status" value="1"/>
</dbReference>
<feature type="domain" description="C2 tensin-type" evidence="6">
    <location>
        <begin position="549"/>
        <end position="689"/>
    </location>
</feature>
<dbReference type="InterPro" id="IPR035892">
    <property type="entry name" value="C2_domain_sf"/>
</dbReference>
<dbReference type="InterPro" id="IPR036869">
    <property type="entry name" value="J_dom_sf"/>
</dbReference>
<dbReference type="InterPro" id="IPR011009">
    <property type="entry name" value="Kinase-like_dom_sf"/>
</dbReference>
<dbReference type="GO" id="GO:0004674">
    <property type="term" value="F:protein serine/threonine kinase activity"/>
    <property type="evidence" value="ECO:0007669"/>
    <property type="project" value="TreeGrafter"/>
</dbReference>
<dbReference type="InterPro" id="IPR029021">
    <property type="entry name" value="Prot-tyrosine_phosphatase-like"/>
</dbReference>
<dbReference type="GO" id="GO:0035612">
    <property type="term" value="F:AP-2 adaptor complex binding"/>
    <property type="evidence" value="ECO:0007669"/>
    <property type="project" value="TreeGrafter"/>
</dbReference>
<proteinExistence type="inferred from homology"/>
<keyword evidence="8" id="KW-1185">Reference proteome</keyword>
<comment type="subcellular location">
    <subcellularLocation>
        <location evidence="1">Cytoplasmic vesicle</location>
        <location evidence="1">Clathrin-coated vesicle</location>
    </subcellularLocation>
</comment>
<dbReference type="Gene3D" id="1.10.287.110">
    <property type="entry name" value="DnaJ domain"/>
    <property type="match status" value="1"/>
</dbReference>